<feature type="compositionally biased region" description="Polar residues" evidence="2">
    <location>
        <begin position="780"/>
        <end position="808"/>
    </location>
</feature>
<evidence type="ECO:0000256" key="3">
    <source>
        <dbReference type="SAM" id="Phobius"/>
    </source>
</evidence>
<dbReference type="EMBL" id="CAMPGE010029954">
    <property type="protein sequence ID" value="CAI2387444.1"/>
    <property type="molecule type" value="Genomic_DNA"/>
</dbReference>
<dbReference type="Proteomes" id="UP001295684">
    <property type="component" value="Unassembled WGS sequence"/>
</dbReference>
<feature type="domain" description="EF-hand" evidence="4">
    <location>
        <begin position="1779"/>
        <end position="1814"/>
    </location>
</feature>
<evidence type="ECO:0000313" key="6">
    <source>
        <dbReference type="Proteomes" id="UP001295684"/>
    </source>
</evidence>
<feature type="compositionally biased region" description="Basic and acidic residues" evidence="2">
    <location>
        <begin position="749"/>
        <end position="758"/>
    </location>
</feature>
<dbReference type="Pfam" id="PF13499">
    <property type="entry name" value="EF-hand_7"/>
    <property type="match status" value="1"/>
</dbReference>
<keyword evidence="3" id="KW-1133">Transmembrane helix</keyword>
<feature type="compositionally biased region" description="Polar residues" evidence="2">
    <location>
        <begin position="296"/>
        <end position="306"/>
    </location>
</feature>
<gene>
    <name evidence="5" type="ORF">ECRASSUSDP1_LOCUS29077</name>
</gene>
<keyword evidence="3" id="KW-0812">Transmembrane</keyword>
<dbReference type="Gene3D" id="1.10.238.10">
    <property type="entry name" value="EF-hand"/>
    <property type="match status" value="1"/>
</dbReference>
<dbReference type="SMART" id="SM00054">
    <property type="entry name" value="EFh"/>
    <property type="match status" value="2"/>
</dbReference>
<dbReference type="SUPFAM" id="SSF47473">
    <property type="entry name" value="EF-hand"/>
    <property type="match status" value="1"/>
</dbReference>
<proteinExistence type="predicted"/>
<feature type="region of interest" description="Disordered" evidence="2">
    <location>
        <begin position="624"/>
        <end position="689"/>
    </location>
</feature>
<keyword evidence="3" id="KW-0472">Membrane</keyword>
<feature type="compositionally biased region" description="Basic and acidic residues" evidence="2">
    <location>
        <begin position="359"/>
        <end position="374"/>
    </location>
</feature>
<comment type="caution">
    <text evidence="5">The sequence shown here is derived from an EMBL/GenBank/DDBJ whole genome shotgun (WGS) entry which is preliminary data.</text>
</comment>
<feature type="region of interest" description="Disordered" evidence="2">
    <location>
        <begin position="265"/>
        <end position="378"/>
    </location>
</feature>
<sequence>MSFSTLGSTQRINSFVRITNGDRVYQYLRSLWVLDKDGPSQEDLNNPQITMLRKKIFEMIRDYELSQVYCSFLSYGNQPKVGPYYECAFDDGKNKIYLCLLCAQKFQYGTNMTKSAKDGPHICKCGKNSNVLLKVSTAGISNQDPLQLARSLSKKSLRPCNCNVYVDVLEPDSAVDRGMFIDNYGFSAIQGMQQPHSYKVGDLVGSQVHQDHAKRNVISENERQLDTDSPSVKELKELCIEFESTIRKTNALKFEENKCIMEDDMEDQEDKADASPVNEFGPIQEQSDEEDKANQRHYSSRTVSNKSVREGEGNTKRQTEDQSKDSKMREEFYPAAEGTIELKNEGNSVEEPIVEQDDVSMRQDAQDERSDDPTMGRLSIDEWEGQPIFKDQKGFPDKFIQTHPMFFVKTCFEIGSGKIQEKVSKLLIKKDEEGKLLFFNPNMNNIEELATELLNKDHQTLATIDLKKIYEDASKMIVLDENLGTKTEAIPERFTNDYISQDATFTVTIRSKIPSKPLVEETFRLKIIQGAVGEPLFVDDQTGIMNARATKFLQRDHVRLSHDLMKQTYGDPNQTIFYTETDETNMQNQQPNHGMNPRNIGLVRSQPVGDPRDRAFGNYNNYQEAQPQSQYAQESSYGPRQADPTVSRVREQVDPYSGDRNVDDRYRGVLDRSQTSGQNLGGYSSPTTAPIYQSQVLNERPAGAMTYMPSSFQPQMQQFPMLSYSNSQNKPGTNKLNDILEYSDDSEDEKVKNPEHNEAPSFGNSGIQSNKPKSLHRQQNRSQIDAQNTNSESQWMQYQKQESYDGSNPSLFRTTTIDGKIVELEVDILDKFVKDLIEANHLQGDISTQDLYVYDESQDKITHLFELLCHGEFSPGLLKLLTIEKADDSDLFYCLNSAHETKNAKDYSLILSILSLVVGDYTNFYTHCDTLVKTISPREDKTPNQRKELSTLIMSLVHGNPFEPDLRITMDVEKELQYCFNNLFKTKAEAAIDLHTLLSRNQYELYEFLSDFSNFDSTLEYDQKVVLLRKKMYRMIYFKFNFDQESFEWLKALGCLILGDIERIEFITGKFDLPPASMDVLKAITTLKTEEMEPLFNLIQKRTKNKINVKIQKIYTNILRSDIGAAFMLIFGDNISSSKLFKRLSRYTRIFNMIISPTHCSAEKISEVIGIEKSMKDINDLTFDRKFITNLIQLFKGELPLAKTKDIVIKILNICEKEDLCEFLDKNPKHIELIDTLVGALNGNIFDFGSICDFLFFGDRAWICSFLTSMAANSSVFCFKDDSLSKSQTKELICAHSSALFRAILGKECEGINNSKFINAFIEIFTYTLCRKNKDIIDHIDIIDTLIGLGSDCLDKRVLVVLKAIIEGGSTEELDSLIKMTINYIKSDITIGKELCPTREINYCTLKEAETELLNERVQRKDNLGEDFKGNLLIFIQTHNFEPELVIYPEHDPGNFLNEINLFGRVGIVCNPIIMMEALLDVSMAKPYCINRFIETILQPIFRRNPILRQTSDIIKKMLAKDFSFTIYEVDDILNIAKDALIKTKSEAYRASRLGHGEAFANEAQDILSGLAKPRTMMQSNIQQYHNIHEMYDQRCMRLICLLFELLDPEIKIEDVNDVFMRIAREIIELKPDLFRGAYHRRDGRELIPTIIDIMWFVYAFAKKDLSMISDISSSFTDANSDTQKLITEVLGVLRKYNCNIFNSKYYNLPEMPHYTEESFYFIKKRLADPNFKILNQAPMFVERGNQIVKNATQDAKDQVKEKANELAEYVKSSSTSYIKEVMYKDLFKMFDLNQSGSLCFAEFQDLSKYMGIQLDKERALKMFSMADKNKDNFITLDEFPEVMKLLTEQIALDTLRNLNLTSRDLIMFAVLTLLYLVLALIFIFFGIFTFSRADGFSAVINSIMPLIAGGVAALRSMDLYDRLEHVKEYIEEFIRKMRRI</sequence>
<dbReference type="InterPro" id="IPR011992">
    <property type="entry name" value="EF-hand-dom_pair"/>
</dbReference>
<feature type="domain" description="EF-hand" evidence="4">
    <location>
        <begin position="1815"/>
        <end position="1850"/>
    </location>
</feature>
<accession>A0AAD1YA15</accession>
<feature type="region of interest" description="Disordered" evidence="2">
    <location>
        <begin position="744"/>
        <end position="808"/>
    </location>
</feature>
<feature type="transmembrane region" description="Helical" evidence="3">
    <location>
        <begin position="1866"/>
        <end position="1891"/>
    </location>
</feature>
<protein>
    <recommendedName>
        <fullName evidence="4">EF-hand domain-containing protein</fullName>
    </recommendedName>
</protein>
<feature type="transmembrane region" description="Helical" evidence="3">
    <location>
        <begin position="1897"/>
        <end position="1915"/>
    </location>
</feature>
<feature type="compositionally biased region" description="Basic and acidic residues" evidence="2">
    <location>
        <begin position="307"/>
        <end position="332"/>
    </location>
</feature>
<dbReference type="InterPro" id="IPR018247">
    <property type="entry name" value="EF_Hand_1_Ca_BS"/>
</dbReference>
<dbReference type="GO" id="GO:0005509">
    <property type="term" value="F:calcium ion binding"/>
    <property type="evidence" value="ECO:0007669"/>
    <property type="project" value="InterPro"/>
</dbReference>
<evidence type="ECO:0000256" key="1">
    <source>
        <dbReference type="ARBA" id="ARBA00022837"/>
    </source>
</evidence>
<name>A0AAD1YA15_EUPCR</name>
<dbReference type="PROSITE" id="PS50222">
    <property type="entry name" value="EF_HAND_2"/>
    <property type="match status" value="2"/>
</dbReference>
<feature type="compositionally biased region" description="Basic and acidic residues" evidence="2">
    <location>
        <begin position="660"/>
        <end position="670"/>
    </location>
</feature>
<keyword evidence="6" id="KW-1185">Reference proteome</keyword>
<keyword evidence="1" id="KW-0106">Calcium</keyword>
<evidence type="ECO:0000313" key="5">
    <source>
        <dbReference type="EMBL" id="CAI2387444.1"/>
    </source>
</evidence>
<evidence type="ECO:0000256" key="2">
    <source>
        <dbReference type="SAM" id="MobiDB-lite"/>
    </source>
</evidence>
<feature type="compositionally biased region" description="Polar residues" evidence="2">
    <location>
        <begin position="672"/>
        <end position="689"/>
    </location>
</feature>
<dbReference type="CDD" id="cd00051">
    <property type="entry name" value="EFh"/>
    <property type="match status" value="1"/>
</dbReference>
<dbReference type="InterPro" id="IPR002048">
    <property type="entry name" value="EF_hand_dom"/>
</dbReference>
<reference evidence="5" key="1">
    <citation type="submission" date="2023-07" db="EMBL/GenBank/DDBJ databases">
        <authorList>
            <consortium name="AG Swart"/>
            <person name="Singh M."/>
            <person name="Singh A."/>
            <person name="Seah K."/>
            <person name="Emmerich C."/>
        </authorList>
    </citation>
    <scope>NUCLEOTIDE SEQUENCE</scope>
    <source>
        <strain evidence="5">DP1</strain>
    </source>
</reference>
<evidence type="ECO:0000259" key="4">
    <source>
        <dbReference type="PROSITE" id="PS50222"/>
    </source>
</evidence>
<organism evidence="5 6">
    <name type="scientific">Euplotes crassus</name>
    <dbReference type="NCBI Taxonomy" id="5936"/>
    <lineage>
        <taxon>Eukaryota</taxon>
        <taxon>Sar</taxon>
        <taxon>Alveolata</taxon>
        <taxon>Ciliophora</taxon>
        <taxon>Intramacronucleata</taxon>
        <taxon>Spirotrichea</taxon>
        <taxon>Hypotrichia</taxon>
        <taxon>Euplotida</taxon>
        <taxon>Euplotidae</taxon>
        <taxon>Moneuplotes</taxon>
    </lineage>
</organism>
<feature type="compositionally biased region" description="Polar residues" evidence="2">
    <location>
        <begin position="624"/>
        <end position="638"/>
    </location>
</feature>
<feature type="compositionally biased region" description="Polar residues" evidence="2">
    <location>
        <begin position="762"/>
        <end position="772"/>
    </location>
</feature>
<dbReference type="PROSITE" id="PS00018">
    <property type="entry name" value="EF_HAND_1"/>
    <property type="match status" value="2"/>
</dbReference>